<dbReference type="InterPro" id="IPR023679">
    <property type="entry name" value="UPF0761_bac"/>
</dbReference>
<accession>A0A1E5Q9Q4</accession>
<evidence type="ECO:0000256" key="6">
    <source>
        <dbReference type="ARBA" id="ARBA00023136"/>
    </source>
</evidence>
<keyword evidence="4 7" id="KW-0812">Transmembrane</keyword>
<gene>
    <name evidence="9" type="ORF">BEN30_06550</name>
</gene>
<reference evidence="10" key="1">
    <citation type="submission" date="2016-07" db="EMBL/GenBank/DDBJ databases">
        <authorList>
            <person name="Florea S."/>
            <person name="Webb J.S."/>
            <person name="Jaromczyk J."/>
            <person name="Schardl C.L."/>
        </authorList>
    </citation>
    <scope>NUCLEOTIDE SEQUENCE [LARGE SCALE GENOMIC DNA]</scope>
    <source>
        <strain evidence="10">MV-1</strain>
    </source>
</reference>
<evidence type="ECO:0000256" key="8">
    <source>
        <dbReference type="SAM" id="MobiDB-lite"/>
    </source>
</evidence>
<organism evidence="9 10">
    <name type="scientific">Magnetovibrio blakemorei</name>
    <dbReference type="NCBI Taxonomy" id="28181"/>
    <lineage>
        <taxon>Bacteria</taxon>
        <taxon>Pseudomonadati</taxon>
        <taxon>Pseudomonadota</taxon>
        <taxon>Alphaproteobacteria</taxon>
        <taxon>Rhodospirillales</taxon>
        <taxon>Magnetovibrionaceae</taxon>
        <taxon>Magnetovibrio</taxon>
    </lineage>
</organism>
<name>A0A1E5Q9Q4_9PROT</name>
<feature type="transmembrane region" description="Helical" evidence="7">
    <location>
        <begin position="84"/>
        <end position="109"/>
    </location>
</feature>
<evidence type="ECO:0000256" key="7">
    <source>
        <dbReference type="HAMAP-Rule" id="MF_00672"/>
    </source>
</evidence>
<feature type="transmembrane region" description="Helical" evidence="7">
    <location>
        <begin position="20"/>
        <end position="42"/>
    </location>
</feature>
<dbReference type="PANTHER" id="PTHR30213">
    <property type="entry name" value="INNER MEMBRANE PROTEIN YHJD"/>
    <property type="match status" value="1"/>
</dbReference>
<feature type="transmembrane region" description="Helical" evidence="7">
    <location>
        <begin position="196"/>
        <end position="216"/>
    </location>
</feature>
<dbReference type="RefSeq" id="WP_069957250.1">
    <property type="nucleotide sequence ID" value="NZ_MCGG01000014.1"/>
</dbReference>
<evidence type="ECO:0000256" key="4">
    <source>
        <dbReference type="ARBA" id="ARBA00022692"/>
    </source>
</evidence>
<feature type="transmembrane region" description="Helical" evidence="7">
    <location>
        <begin position="121"/>
        <end position="147"/>
    </location>
</feature>
<dbReference type="PANTHER" id="PTHR30213:SF0">
    <property type="entry name" value="UPF0761 MEMBRANE PROTEIN YIHY"/>
    <property type="match status" value="1"/>
</dbReference>
<dbReference type="STRING" id="28181.BEN30_06550"/>
<dbReference type="GO" id="GO:0005886">
    <property type="term" value="C:plasma membrane"/>
    <property type="evidence" value="ECO:0007669"/>
    <property type="project" value="UniProtKB-SubCell"/>
</dbReference>
<keyword evidence="10" id="KW-1185">Reference proteome</keyword>
<dbReference type="InterPro" id="IPR017039">
    <property type="entry name" value="Virul_fac_BrkB"/>
</dbReference>
<evidence type="ECO:0000256" key="2">
    <source>
        <dbReference type="ARBA" id="ARBA00022475"/>
    </source>
</evidence>
<feature type="region of interest" description="Disordered" evidence="8">
    <location>
        <begin position="353"/>
        <end position="377"/>
    </location>
</feature>
<dbReference type="Pfam" id="PF03631">
    <property type="entry name" value="Virul_fac_BrkB"/>
    <property type="match status" value="1"/>
</dbReference>
<evidence type="ECO:0000256" key="3">
    <source>
        <dbReference type="ARBA" id="ARBA00022519"/>
    </source>
</evidence>
<comment type="caution">
    <text evidence="9">The sequence shown here is derived from an EMBL/GenBank/DDBJ whole genome shotgun (WGS) entry which is preliminary data.</text>
</comment>
<dbReference type="NCBIfam" id="TIGR00765">
    <property type="entry name" value="yihY_not_rbn"/>
    <property type="match status" value="1"/>
</dbReference>
<dbReference type="Proteomes" id="UP000095347">
    <property type="component" value="Unassembled WGS sequence"/>
</dbReference>
<dbReference type="AlphaFoldDB" id="A0A1E5Q9Q4"/>
<feature type="transmembrane region" description="Helical" evidence="7">
    <location>
        <begin position="167"/>
        <end position="184"/>
    </location>
</feature>
<evidence type="ECO:0000256" key="5">
    <source>
        <dbReference type="ARBA" id="ARBA00022989"/>
    </source>
</evidence>
<protein>
    <recommendedName>
        <fullName evidence="7">UPF0761 membrane protein BEN30_06550</fullName>
    </recommendedName>
</protein>
<feature type="transmembrane region" description="Helical" evidence="7">
    <location>
        <begin position="236"/>
        <end position="256"/>
    </location>
</feature>
<evidence type="ECO:0000313" key="9">
    <source>
        <dbReference type="EMBL" id="OEJ68409.1"/>
    </source>
</evidence>
<keyword evidence="5 7" id="KW-1133">Transmembrane helix</keyword>
<keyword evidence="3" id="KW-0997">Cell inner membrane</keyword>
<proteinExistence type="inferred from homology"/>
<keyword evidence="2 7" id="KW-1003">Cell membrane</keyword>
<keyword evidence="6 7" id="KW-0472">Membrane</keyword>
<evidence type="ECO:0000313" key="10">
    <source>
        <dbReference type="Proteomes" id="UP000095347"/>
    </source>
</evidence>
<comment type="subcellular location">
    <subcellularLocation>
        <location evidence="1 7">Cell membrane</location>
        <topology evidence="1 7">Multi-pass membrane protein</topology>
    </subcellularLocation>
</comment>
<comment type="similarity">
    <text evidence="7">Belongs to the UPF0761 family.</text>
</comment>
<evidence type="ECO:0000256" key="1">
    <source>
        <dbReference type="ARBA" id="ARBA00004651"/>
    </source>
</evidence>
<dbReference type="HAMAP" id="MF_00672">
    <property type="entry name" value="UPF0761"/>
    <property type="match status" value="1"/>
</dbReference>
<sequence>MRLVMAQFRRDQCMRIAAALSYTTLLALVPLIAIAFAILRAFPIFDDIQVQMKGVLFENFLPESVNEVQVYFDQFVGKAGEMTAIGIVGLAITAIMMLSTIEAALNSIFHVKATRPFVPRLMMFWAVITLGPLLLGGSLSLATYLYALSEWAGVGAIPGLAGVMARLLPSVLAIFAFTVFYAIVPYRPVKMGHALIGGITAGLLFGVLRRAFAFYISTFPSYQTIYGALATVPIFFIWMYLSWAVVLIGAQVTALMPEWGRARIAQGFDDMAPARKLDAALAAMEKLWRKTRGEAETGPKLNLLREDILAQALEVLREKGFVALSDRDEWLLCRDPDVLSIADVAHGLGLAPNPDDLPAGGPPWRGQLKDSLGGLKGSGYGRTLRELFESEPA</sequence>
<dbReference type="EMBL" id="MCGG01000014">
    <property type="protein sequence ID" value="OEJ68409.1"/>
    <property type="molecule type" value="Genomic_DNA"/>
</dbReference>